<dbReference type="AlphaFoldDB" id="A0A1G7PB15"/>
<evidence type="ECO:0000313" key="4">
    <source>
        <dbReference type="EMBL" id="SDF83505.1"/>
    </source>
</evidence>
<dbReference type="InterPro" id="IPR008928">
    <property type="entry name" value="6-hairpin_glycosidase_sf"/>
</dbReference>
<dbReference type="RefSeq" id="WP_249042541.1">
    <property type="nucleotide sequence ID" value="NZ_JACIEY010000008.1"/>
</dbReference>
<dbReference type="EMBL" id="FNBI01000006">
    <property type="protein sequence ID" value="SDF83505.1"/>
    <property type="molecule type" value="Genomic_DNA"/>
</dbReference>
<proteinExistence type="predicted"/>
<accession>A0A1G7PB15</accession>
<evidence type="ECO:0000259" key="2">
    <source>
        <dbReference type="Pfam" id="PF20620"/>
    </source>
</evidence>
<feature type="domain" description="Glycoside hydrolase GH146 substrate-binding" evidence="2">
    <location>
        <begin position="653"/>
        <end position="784"/>
    </location>
</feature>
<dbReference type="PANTHER" id="PTHR31151:SF0">
    <property type="entry name" value="PROLINE-TRNA LIGASE (DUF1680)"/>
    <property type="match status" value="1"/>
</dbReference>
<feature type="domain" description="Non-reducing end beta-L-arabinofuranosidase-like GH127 catalytic" evidence="1">
    <location>
        <begin position="47"/>
        <end position="436"/>
    </location>
</feature>
<dbReference type="InterPro" id="IPR046544">
    <property type="entry name" value="GH146_SB_dom"/>
</dbReference>
<dbReference type="Pfam" id="PF20736">
    <property type="entry name" value="Glyco_hydro127M"/>
    <property type="match status" value="1"/>
</dbReference>
<keyword evidence="5" id="KW-1185">Reference proteome</keyword>
<gene>
    <name evidence="4" type="ORF">SAMN05216557_106131</name>
</gene>
<dbReference type="PANTHER" id="PTHR31151">
    <property type="entry name" value="PROLINE-TRNA LIGASE (DUF1680)"/>
    <property type="match status" value="1"/>
</dbReference>
<reference evidence="4 5" key="1">
    <citation type="submission" date="2016-10" db="EMBL/GenBank/DDBJ databases">
        <authorList>
            <person name="Varghese N."/>
            <person name="Submissions S."/>
        </authorList>
    </citation>
    <scope>NUCLEOTIDE SEQUENCE [LARGE SCALE GENOMIC DNA]</scope>
    <source>
        <strain evidence="4 5">S7-754</strain>
    </source>
</reference>
<dbReference type="InterPro" id="IPR012878">
    <property type="entry name" value="Beta-AFase-like_GH127_cat"/>
</dbReference>
<evidence type="ECO:0000259" key="1">
    <source>
        <dbReference type="Pfam" id="PF07944"/>
    </source>
</evidence>
<evidence type="ECO:0000313" key="5">
    <source>
        <dbReference type="Proteomes" id="UP000323502"/>
    </source>
</evidence>
<evidence type="ECO:0000259" key="3">
    <source>
        <dbReference type="Pfam" id="PF20736"/>
    </source>
</evidence>
<dbReference type="GO" id="GO:0005975">
    <property type="term" value="P:carbohydrate metabolic process"/>
    <property type="evidence" value="ECO:0007669"/>
    <property type="project" value="InterPro"/>
</dbReference>
<dbReference type="Pfam" id="PF20620">
    <property type="entry name" value="DUF6805"/>
    <property type="match status" value="1"/>
</dbReference>
<feature type="domain" description="Non-reducing end beta-L-arabinofuranosidase-like GH127 middle" evidence="3">
    <location>
        <begin position="448"/>
        <end position="540"/>
    </location>
</feature>
<protein>
    <recommendedName>
        <fullName evidence="6">Glycoside hydrolase family 127 protein</fullName>
    </recommendedName>
</protein>
<sequence>MTTLAPNRRMLMIGAASCALLPAAGALAATPEMKTKRAKPLPLAATRLRPSDYATAVERNRAYLHRLQPDRLLHNFRRYAGLEPKAEIYGGWESDTIAGHTLGHYLTALVLTWQQAGDPEMKRRADYIVDELAEAQAKRGTGYVGALQRKRKDGTVVDGEEIFREVMKGEIKSGGFDLNGSWSPLYTVHKLFAGLLDVHDGWGNARALTVVEGLGGYFERMFAALTPEQVQDVLNCEYGGLNESYAEMYARTGNPRWLKMARLIYDNRVLDPLMKGEDRLANFHANTQVPKLIGLARIHEVTGGDQLRAQAARFFWDRVTQHHSYVIGGNADREYFSEPDTIAQHITEQTCEHCNTYNMLKLTRQLWSWQPEGALFDFYERAHLNHVMSAQDPATGGFTYMTPLMTGVERGFSTVDDDAFWCCVGSGMESHAKHGESIFWEGDDGTFFVNLYIPADARWDARKAAVMLDTRYPFEPVSTLTFNRVKGGRFPVALRIPGWANGKATVTVNGEATTPRIERGYAIVDRRWQSGDAVAITLPLDLRIEATPGDTQTVAVVRGPLVLAADLGPVDQKWDQADPALVGSDLLAAFTPTDAAAAHYATRGIVRPADMSFVPFYRQYQRRSAVYFKTFSDAAWTAEEAAFTAEQARLRDITARSVDVMHLGEMQPERDHNLVSEISYPVTYRGRQGRDARSGGFIEFSMAVRPGPLVLQATYWGSERSRDFDILIDNVKVATQRLDNDRPGKFFDVDYPLPEALTKGKKSVRVRFVPHDRNSAGPVFGVRMYTAKPGAVA</sequence>
<organism evidence="4 5">
    <name type="scientific">Sphingomonas carotinifaciens</name>
    <dbReference type="NCBI Taxonomy" id="1166323"/>
    <lineage>
        <taxon>Bacteria</taxon>
        <taxon>Pseudomonadati</taxon>
        <taxon>Pseudomonadota</taxon>
        <taxon>Alphaproteobacteria</taxon>
        <taxon>Sphingomonadales</taxon>
        <taxon>Sphingomonadaceae</taxon>
        <taxon>Sphingomonas</taxon>
    </lineage>
</organism>
<name>A0A1G7PB15_9SPHN</name>
<dbReference type="Pfam" id="PF07944">
    <property type="entry name" value="Beta-AFase-like_GH127_cat"/>
    <property type="match status" value="1"/>
</dbReference>
<dbReference type="InterPro" id="IPR049046">
    <property type="entry name" value="Beta-AFase-like_GH127_middle"/>
</dbReference>
<dbReference type="Proteomes" id="UP000323502">
    <property type="component" value="Unassembled WGS sequence"/>
</dbReference>
<dbReference type="SUPFAM" id="SSF48208">
    <property type="entry name" value="Six-hairpin glycosidases"/>
    <property type="match status" value="1"/>
</dbReference>
<evidence type="ECO:0008006" key="6">
    <source>
        <dbReference type="Google" id="ProtNLM"/>
    </source>
</evidence>